<evidence type="ECO:0000256" key="2">
    <source>
        <dbReference type="ARBA" id="ARBA00001936"/>
    </source>
</evidence>
<dbReference type="GO" id="GO:0046872">
    <property type="term" value="F:metal ion binding"/>
    <property type="evidence" value="ECO:0007669"/>
    <property type="project" value="UniProtKB-KW"/>
</dbReference>
<comment type="catalytic activity">
    <reaction evidence="1">
        <text>a 2'-deoxyribonucleoside 5'-phosphate + H2O = a 2'-deoxyribonucleoside + phosphate</text>
        <dbReference type="Rhea" id="RHEA:36167"/>
        <dbReference type="ChEBI" id="CHEBI:15377"/>
        <dbReference type="ChEBI" id="CHEBI:18274"/>
        <dbReference type="ChEBI" id="CHEBI:43474"/>
        <dbReference type="ChEBI" id="CHEBI:65317"/>
        <dbReference type="EC" id="3.1.3.89"/>
    </reaction>
</comment>
<dbReference type="EC" id="3.1.3.89" evidence="5"/>
<comment type="cofactor">
    <cofactor evidence="2">
        <name>Mn(2+)</name>
        <dbReference type="ChEBI" id="CHEBI:29035"/>
    </cofactor>
</comment>
<sequence length="184" mass="20571">MKNIANLLFKAKILKNIPRSGYHFLGVGKESVAEHSFGTAFIAYVISQIEPDVNALRLISMCLVHDLTEAKIGDLNYVQKKYVTADENKALADITANLPFGSDLADLITEFNEGLSLEAKLARDADHLAFILELKTLADIGYNPPNKWLPFALKRLQTKTGKALAQNIMETSWDAWWLENYVDS</sequence>
<evidence type="ECO:0000256" key="7">
    <source>
        <dbReference type="ARBA" id="ARBA00022801"/>
    </source>
</evidence>
<proteinExistence type="predicted"/>
<protein>
    <recommendedName>
        <fullName evidence="5">5'-deoxynucleotidase</fullName>
        <ecNumber evidence="5">3.1.3.89</ecNumber>
    </recommendedName>
</protein>
<keyword evidence="7" id="KW-0378">Hydrolase</keyword>
<gene>
    <name evidence="9" type="ORF">H8D96_12840</name>
</gene>
<feature type="domain" description="HD/PDEase" evidence="8">
    <location>
        <begin position="28"/>
        <end position="140"/>
    </location>
</feature>
<evidence type="ECO:0000256" key="1">
    <source>
        <dbReference type="ARBA" id="ARBA00001638"/>
    </source>
</evidence>
<dbReference type="InterPro" id="IPR039356">
    <property type="entry name" value="YfbR/HDDC2"/>
</dbReference>
<organism evidence="9 10">
    <name type="scientific">Candidatus Desulfatibia vada</name>
    <dbReference type="NCBI Taxonomy" id="2841696"/>
    <lineage>
        <taxon>Bacteria</taxon>
        <taxon>Pseudomonadati</taxon>
        <taxon>Thermodesulfobacteriota</taxon>
        <taxon>Desulfobacteria</taxon>
        <taxon>Desulfobacterales</taxon>
        <taxon>Desulfobacterales incertae sedis</taxon>
        <taxon>Candidatus Desulfatibia</taxon>
    </lineage>
</organism>
<evidence type="ECO:0000256" key="4">
    <source>
        <dbReference type="ARBA" id="ARBA00011738"/>
    </source>
</evidence>
<name>A0A8J6P5G3_9BACT</name>
<comment type="caution">
    <text evidence="9">The sequence shown here is derived from an EMBL/GenBank/DDBJ whole genome shotgun (WGS) entry which is preliminary data.</text>
</comment>
<dbReference type="PANTHER" id="PTHR11845:SF13">
    <property type="entry name" value="5'-DEOXYNUCLEOTIDASE HDDC2"/>
    <property type="match status" value="1"/>
</dbReference>
<dbReference type="EMBL" id="JACNIG010000247">
    <property type="protein sequence ID" value="MBC8432792.1"/>
    <property type="molecule type" value="Genomic_DNA"/>
</dbReference>
<evidence type="ECO:0000256" key="5">
    <source>
        <dbReference type="ARBA" id="ARBA00012964"/>
    </source>
</evidence>
<evidence type="ECO:0000259" key="8">
    <source>
        <dbReference type="SMART" id="SM00471"/>
    </source>
</evidence>
<evidence type="ECO:0000256" key="3">
    <source>
        <dbReference type="ARBA" id="ARBA00001941"/>
    </source>
</evidence>
<accession>A0A8J6P5G3</accession>
<dbReference type="PANTHER" id="PTHR11845">
    <property type="entry name" value="5'-DEOXYNUCLEOTIDASE HDDC2"/>
    <property type="match status" value="1"/>
</dbReference>
<dbReference type="Pfam" id="PF13023">
    <property type="entry name" value="HD_3"/>
    <property type="match status" value="1"/>
</dbReference>
<evidence type="ECO:0000256" key="6">
    <source>
        <dbReference type="ARBA" id="ARBA00022723"/>
    </source>
</evidence>
<dbReference type="AlphaFoldDB" id="A0A8J6P5G3"/>
<comment type="cofactor">
    <cofactor evidence="3">
        <name>Co(2+)</name>
        <dbReference type="ChEBI" id="CHEBI:48828"/>
    </cofactor>
</comment>
<dbReference type="GO" id="GO:0002953">
    <property type="term" value="F:5'-deoxynucleotidase activity"/>
    <property type="evidence" value="ECO:0007669"/>
    <property type="project" value="UniProtKB-EC"/>
</dbReference>
<keyword evidence="6" id="KW-0479">Metal-binding</keyword>
<dbReference type="InterPro" id="IPR003607">
    <property type="entry name" value="HD/PDEase_dom"/>
</dbReference>
<dbReference type="InterPro" id="IPR006674">
    <property type="entry name" value="HD_domain"/>
</dbReference>
<evidence type="ECO:0000313" key="9">
    <source>
        <dbReference type="EMBL" id="MBC8432792.1"/>
    </source>
</evidence>
<reference evidence="9 10" key="1">
    <citation type="submission" date="2020-08" db="EMBL/GenBank/DDBJ databases">
        <title>Bridging the membrane lipid divide: bacteria of the FCB group superphylum have the potential to synthesize archaeal ether lipids.</title>
        <authorList>
            <person name="Villanueva L."/>
            <person name="Von Meijenfeldt F.A.B."/>
            <person name="Westbye A.B."/>
            <person name="Yadav S."/>
            <person name="Hopmans E.C."/>
            <person name="Dutilh B.E."/>
            <person name="Sinninghe Damste J.S."/>
        </authorList>
    </citation>
    <scope>NUCLEOTIDE SEQUENCE [LARGE SCALE GENOMIC DNA]</scope>
    <source>
        <strain evidence="9">NIOZ-UU17</strain>
    </source>
</reference>
<evidence type="ECO:0000313" key="10">
    <source>
        <dbReference type="Proteomes" id="UP000605201"/>
    </source>
</evidence>
<dbReference type="SMART" id="SM00471">
    <property type="entry name" value="HDc"/>
    <property type="match status" value="1"/>
</dbReference>
<dbReference type="SUPFAM" id="SSF109604">
    <property type="entry name" value="HD-domain/PDEase-like"/>
    <property type="match status" value="1"/>
</dbReference>
<dbReference type="Gene3D" id="1.10.3210.10">
    <property type="entry name" value="Hypothetical protein af1432"/>
    <property type="match status" value="1"/>
</dbReference>
<dbReference type="GO" id="GO:0005737">
    <property type="term" value="C:cytoplasm"/>
    <property type="evidence" value="ECO:0007669"/>
    <property type="project" value="TreeGrafter"/>
</dbReference>
<comment type="subunit">
    <text evidence="4">Homodimer.</text>
</comment>
<dbReference type="Proteomes" id="UP000605201">
    <property type="component" value="Unassembled WGS sequence"/>
</dbReference>